<dbReference type="Pfam" id="PF02373">
    <property type="entry name" value="JmjC"/>
    <property type="match status" value="1"/>
</dbReference>
<dbReference type="InterPro" id="IPR050690">
    <property type="entry name" value="JHDM1_Histone_Demethylase"/>
</dbReference>
<dbReference type="STRING" id="105231.A0A1Y1I4C0"/>
<evidence type="ECO:0000256" key="4">
    <source>
        <dbReference type="ARBA" id="ARBA00022964"/>
    </source>
</evidence>
<dbReference type="EMBL" id="DF237179">
    <property type="protein sequence ID" value="GAQ85343.1"/>
    <property type="molecule type" value="Genomic_DNA"/>
</dbReference>
<evidence type="ECO:0000259" key="11">
    <source>
        <dbReference type="PROSITE" id="PS51184"/>
    </source>
</evidence>
<dbReference type="OMA" id="ESHECKE"/>
<keyword evidence="8" id="KW-0804">Transcription</keyword>
<dbReference type="GO" id="GO:0006338">
    <property type="term" value="P:chromatin remodeling"/>
    <property type="evidence" value="ECO:0000318"/>
    <property type="project" value="GO_Central"/>
</dbReference>
<name>A0A1Y1I4C0_KLENI</name>
<keyword evidence="6" id="KW-0408">Iron</keyword>
<evidence type="ECO:0000256" key="1">
    <source>
        <dbReference type="ARBA" id="ARBA00004123"/>
    </source>
</evidence>
<dbReference type="GO" id="GO:0003712">
    <property type="term" value="F:transcription coregulator activity"/>
    <property type="evidence" value="ECO:0000318"/>
    <property type="project" value="GO_Central"/>
</dbReference>
<dbReference type="SUPFAM" id="SSF51197">
    <property type="entry name" value="Clavaminate synthase-like"/>
    <property type="match status" value="1"/>
</dbReference>
<keyword evidence="13" id="KW-1185">Reference proteome</keyword>
<feature type="compositionally biased region" description="Basic and acidic residues" evidence="10">
    <location>
        <begin position="1038"/>
        <end position="1049"/>
    </location>
</feature>
<feature type="region of interest" description="Disordered" evidence="10">
    <location>
        <begin position="717"/>
        <end position="778"/>
    </location>
</feature>
<organism evidence="12 13">
    <name type="scientific">Klebsormidium nitens</name>
    <name type="common">Green alga</name>
    <name type="synonym">Ulothrix nitens</name>
    <dbReference type="NCBI Taxonomy" id="105231"/>
    <lineage>
        <taxon>Eukaryota</taxon>
        <taxon>Viridiplantae</taxon>
        <taxon>Streptophyta</taxon>
        <taxon>Klebsormidiophyceae</taxon>
        <taxon>Klebsormidiales</taxon>
        <taxon>Klebsormidiaceae</taxon>
        <taxon>Klebsormidium</taxon>
    </lineage>
</organism>
<comment type="subcellular location">
    <subcellularLocation>
        <location evidence="1">Nucleus</location>
    </subcellularLocation>
</comment>
<reference evidence="12 13" key="1">
    <citation type="journal article" date="2014" name="Nat. Commun.">
        <title>Klebsormidium flaccidum genome reveals primary factors for plant terrestrial adaptation.</title>
        <authorList>
            <person name="Hori K."/>
            <person name="Maruyama F."/>
            <person name="Fujisawa T."/>
            <person name="Togashi T."/>
            <person name="Yamamoto N."/>
            <person name="Seo M."/>
            <person name="Sato S."/>
            <person name="Yamada T."/>
            <person name="Mori H."/>
            <person name="Tajima N."/>
            <person name="Moriyama T."/>
            <person name="Ikeuchi M."/>
            <person name="Watanabe M."/>
            <person name="Wada H."/>
            <person name="Kobayashi K."/>
            <person name="Saito M."/>
            <person name="Masuda T."/>
            <person name="Sasaki-Sekimoto Y."/>
            <person name="Mashiguchi K."/>
            <person name="Awai K."/>
            <person name="Shimojima M."/>
            <person name="Masuda S."/>
            <person name="Iwai M."/>
            <person name="Nobusawa T."/>
            <person name="Narise T."/>
            <person name="Kondo S."/>
            <person name="Saito H."/>
            <person name="Sato R."/>
            <person name="Murakawa M."/>
            <person name="Ihara Y."/>
            <person name="Oshima-Yamada Y."/>
            <person name="Ohtaka K."/>
            <person name="Satoh M."/>
            <person name="Sonobe K."/>
            <person name="Ishii M."/>
            <person name="Ohtani R."/>
            <person name="Kanamori-Sato M."/>
            <person name="Honoki R."/>
            <person name="Miyazaki D."/>
            <person name="Mochizuki H."/>
            <person name="Umetsu J."/>
            <person name="Higashi K."/>
            <person name="Shibata D."/>
            <person name="Kamiya Y."/>
            <person name="Sato N."/>
            <person name="Nakamura Y."/>
            <person name="Tabata S."/>
            <person name="Ida S."/>
            <person name="Kurokawa K."/>
            <person name="Ohta H."/>
        </authorList>
    </citation>
    <scope>NUCLEOTIDE SEQUENCE [LARGE SCALE GENOMIC DNA]</scope>
    <source>
        <strain evidence="12 13">NIES-2285</strain>
    </source>
</reference>
<evidence type="ECO:0000313" key="12">
    <source>
        <dbReference type="EMBL" id="GAQ85343.1"/>
    </source>
</evidence>
<dbReference type="GO" id="GO:0032452">
    <property type="term" value="F:histone demethylase activity"/>
    <property type="evidence" value="ECO:0000318"/>
    <property type="project" value="GO_Central"/>
</dbReference>
<dbReference type="OrthoDB" id="5876800at2759"/>
<feature type="compositionally biased region" description="Low complexity" evidence="10">
    <location>
        <begin position="661"/>
        <end position="672"/>
    </location>
</feature>
<feature type="compositionally biased region" description="Basic and acidic residues" evidence="10">
    <location>
        <begin position="1004"/>
        <end position="1018"/>
    </location>
</feature>
<accession>A0A1Y1I4C0</accession>
<evidence type="ECO:0000256" key="2">
    <source>
        <dbReference type="ARBA" id="ARBA00022723"/>
    </source>
</evidence>
<sequence length="1072" mass="115120">MAERRSKRARVVDYAALDSGEFIEGVDEVLPKPSTGTNAESVDYKKLSKLILKGEYGDKTKVLFAKPEELEEVVRGSGFQSPIVVKDAGEEGLRKLGIRLPDGELTVDLIARLVGPQHAIPTIDVATQAEGPKWTMEQWRYYWNMPPSSRKKLLNVVSLGLFGTGMESQVTAPSVVRDLDLVSRVWPPDDWYPPKVQLYVLMSPQGCYTDFHVDMGGSCVWYHLVRGKKVFLVAPPSAKNLEAFEEWASSEKQGSVFLAEKGEGWQRVEMEAGDTLLMPGGWPHAVVTPVDSIAVGGNFQTGQTFTAQANVWKLEDRLRVRPKFRFPSFKQLMWYAAYYYVQRLQEDKERTGGEHHSLSRWESSGLRALVGLLKGWQVQARGDQSDVPASIPSPDILLHELEELLPPPPSPRLITIKRTDSSAGSLDKAPSEKESKPKSKPPAKAAPPRPPQKTLGVKGRLLAKLGMKRSQPIFSLPRVHTEKVPPKAPPPQLGAERPAKRADDVTKEKYGGLRIQVETIEPEGSGRPGEPGGRNGHEAGKGERYGRGSTSTGGSGDGPPIKIPKIVIRGLSGLGSPRGALGEQPRVKSRKEELEGPITDAGRETERMSTKRKVSGEESGGGTGSESLSASEKDFAKLLIRLGKRRTNSDTTSRSESPFPDAAAADVALTSARDGDAGPPSESAHGPGFTARMEPGDSIPPGHELSRFASACLMTSAVGSSRAGEDSGDGSFLRDAVGSSRGKGRQGWRPGEIETGGLGVIEEGEGLKNKNSGTAGEVGASAMMREFLSVIGERRGEETLPNGTADNAGSSRNVVPDDLPTGSASKAQPADAAKVDVKSGTRTGPNRSAEGRERQSQTPATGLRIDTERPLFATSERLLSPTTGLMMSTARPALGASEKVLSPTAARAVGGAVLSPRRPPLPAGLLERTASKLTLGMKGAAQKRRAIMLTEVKPDPEVLAQRERAAAEAQRILLKAKSVKKTESRSEEESQAVGAAVEVADAEGLDREKNTEILEKEGASTALDLTAENGLLSPAFVEEPRSEQLREEQPDGDSDEEPIAQWAAHAQGVTID</sequence>
<keyword evidence="7" id="KW-0805">Transcription regulation</keyword>
<protein>
    <recommendedName>
        <fullName evidence="11">JmjC domain-containing protein</fullName>
    </recommendedName>
</protein>
<keyword evidence="5" id="KW-0560">Oxidoreductase</keyword>
<feature type="domain" description="JmjC" evidence="11">
    <location>
        <begin position="146"/>
        <end position="316"/>
    </location>
</feature>
<evidence type="ECO:0000256" key="8">
    <source>
        <dbReference type="ARBA" id="ARBA00023163"/>
    </source>
</evidence>
<evidence type="ECO:0000256" key="6">
    <source>
        <dbReference type="ARBA" id="ARBA00023004"/>
    </source>
</evidence>
<dbReference type="PANTHER" id="PTHR23123">
    <property type="entry name" value="PHD/F-BOX CONTAINING PROTEIN"/>
    <property type="match status" value="1"/>
</dbReference>
<feature type="compositionally biased region" description="Basic and acidic residues" evidence="10">
    <location>
        <begin position="535"/>
        <end position="546"/>
    </location>
</feature>
<dbReference type="Gene3D" id="2.60.120.650">
    <property type="entry name" value="Cupin"/>
    <property type="match status" value="1"/>
</dbReference>
<dbReference type="GO" id="GO:0005634">
    <property type="term" value="C:nucleus"/>
    <property type="evidence" value="ECO:0007669"/>
    <property type="project" value="UniProtKB-SubCell"/>
</dbReference>
<proteinExistence type="predicted"/>
<feature type="compositionally biased region" description="Basic and acidic residues" evidence="10">
    <location>
        <begin position="497"/>
        <end position="511"/>
    </location>
</feature>
<keyword evidence="9" id="KW-0539">Nucleus</keyword>
<dbReference type="InterPro" id="IPR003347">
    <property type="entry name" value="JmjC_dom"/>
</dbReference>
<feature type="compositionally biased region" description="Polar residues" evidence="10">
    <location>
        <begin position="801"/>
        <end position="813"/>
    </location>
</feature>
<feature type="region of interest" description="Disordered" evidence="10">
    <location>
        <begin position="795"/>
        <end position="871"/>
    </location>
</feature>
<evidence type="ECO:0000256" key="10">
    <source>
        <dbReference type="SAM" id="MobiDB-lite"/>
    </source>
</evidence>
<keyword evidence="2" id="KW-0479">Metal-binding</keyword>
<evidence type="ECO:0000256" key="3">
    <source>
        <dbReference type="ARBA" id="ARBA00022853"/>
    </source>
</evidence>
<dbReference type="AlphaFoldDB" id="A0A1Y1I4C0"/>
<evidence type="ECO:0000256" key="9">
    <source>
        <dbReference type="ARBA" id="ARBA00023242"/>
    </source>
</evidence>
<gene>
    <name evidence="12" type="ORF">KFL_002300150</name>
</gene>
<keyword evidence="4" id="KW-0223">Dioxygenase</keyword>
<dbReference type="Proteomes" id="UP000054558">
    <property type="component" value="Unassembled WGS sequence"/>
</dbReference>
<feature type="region of interest" description="Disordered" evidence="10">
    <location>
        <begin position="979"/>
        <end position="1072"/>
    </location>
</feature>
<dbReference type="SMART" id="SM00558">
    <property type="entry name" value="JmjC"/>
    <property type="match status" value="1"/>
</dbReference>
<feature type="region of interest" description="Disordered" evidence="10">
    <location>
        <begin position="408"/>
        <end position="457"/>
    </location>
</feature>
<feature type="region of interest" description="Disordered" evidence="10">
    <location>
        <begin position="469"/>
        <end position="704"/>
    </location>
</feature>
<evidence type="ECO:0000256" key="5">
    <source>
        <dbReference type="ARBA" id="ARBA00023002"/>
    </source>
</evidence>
<keyword evidence="3" id="KW-0156">Chromatin regulator</keyword>
<dbReference type="GO" id="GO:0051213">
    <property type="term" value="F:dioxygenase activity"/>
    <property type="evidence" value="ECO:0007669"/>
    <property type="project" value="UniProtKB-KW"/>
</dbReference>
<dbReference type="Pfam" id="PF17811">
    <property type="entry name" value="JHD"/>
    <property type="match status" value="1"/>
</dbReference>
<dbReference type="GO" id="GO:0046872">
    <property type="term" value="F:metal ion binding"/>
    <property type="evidence" value="ECO:0007669"/>
    <property type="project" value="UniProtKB-KW"/>
</dbReference>
<evidence type="ECO:0000313" key="13">
    <source>
        <dbReference type="Proteomes" id="UP000054558"/>
    </source>
</evidence>
<dbReference type="PROSITE" id="PS51184">
    <property type="entry name" value="JMJC"/>
    <property type="match status" value="1"/>
</dbReference>
<evidence type="ECO:0000256" key="7">
    <source>
        <dbReference type="ARBA" id="ARBA00023015"/>
    </source>
</evidence>
<dbReference type="GO" id="GO:0006357">
    <property type="term" value="P:regulation of transcription by RNA polymerase II"/>
    <property type="evidence" value="ECO:0000318"/>
    <property type="project" value="GO_Central"/>
</dbReference>
<dbReference type="InterPro" id="IPR041070">
    <property type="entry name" value="JHD"/>
</dbReference>